<dbReference type="Proteomes" id="UP001222027">
    <property type="component" value="Unassembled WGS sequence"/>
</dbReference>
<comment type="caution">
    <text evidence="1">The sequence shown here is derived from an EMBL/GenBank/DDBJ whole genome shotgun (WGS) entry which is preliminary data.</text>
</comment>
<accession>A0AAV8QX45</accession>
<gene>
    <name evidence="1" type="ORF">OPV22_017139</name>
</gene>
<proteinExistence type="predicted"/>
<name>A0AAV8QX45_ENSVE</name>
<protein>
    <submittedName>
        <fullName evidence="1">Uncharacterized protein</fullName>
    </submittedName>
</protein>
<dbReference type="EMBL" id="JAQQAF010000005">
    <property type="protein sequence ID" value="KAJ8484654.1"/>
    <property type="molecule type" value="Genomic_DNA"/>
</dbReference>
<evidence type="ECO:0000313" key="2">
    <source>
        <dbReference type="Proteomes" id="UP001222027"/>
    </source>
</evidence>
<reference evidence="1 2" key="1">
    <citation type="submission" date="2022-12" db="EMBL/GenBank/DDBJ databases">
        <title>Chromosome-scale assembly of the Ensete ventricosum genome.</title>
        <authorList>
            <person name="Dussert Y."/>
            <person name="Stocks J."/>
            <person name="Wendawek A."/>
            <person name="Woldeyes F."/>
            <person name="Nichols R.A."/>
            <person name="Borrell J.S."/>
        </authorList>
    </citation>
    <scope>NUCLEOTIDE SEQUENCE [LARGE SCALE GENOMIC DNA]</scope>
    <source>
        <strain evidence="2">cv. Maze</strain>
        <tissue evidence="1">Seeds</tissue>
    </source>
</reference>
<organism evidence="1 2">
    <name type="scientific">Ensete ventricosum</name>
    <name type="common">Abyssinian banana</name>
    <name type="synonym">Musa ensete</name>
    <dbReference type="NCBI Taxonomy" id="4639"/>
    <lineage>
        <taxon>Eukaryota</taxon>
        <taxon>Viridiplantae</taxon>
        <taxon>Streptophyta</taxon>
        <taxon>Embryophyta</taxon>
        <taxon>Tracheophyta</taxon>
        <taxon>Spermatophyta</taxon>
        <taxon>Magnoliopsida</taxon>
        <taxon>Liliopsida</taxon>
        <taxon>Zingiberales</taxon>
        <taxon>Musaceae</taxon>
        <taxon>Ensete</taxon>
    </lineage>
</organism>
<keyword evidence="2" id="KW-1185">Reference proteome</keyword>
<dbReference type="AlphaFoldDB" id="A0AAV8QX45"/>
<evidence type="ECO:0000313" key="1">
    <source>
        <dbReference type="EMBL" id="KAJ8484654.1"/>
    </source>
</evidence>
<sequence>MVKYALEIHNLVDSTLRSSESWSTSHSQNLLYLREHDVQYSGIAAHLTALQLLMYGIHYKAVVLHPRW</sequence>